<comment type="caution">
    <text evidence="2">The sequence shown here is derived from an EMBL/GenBank/DDBJ whole genome shotgun (WGS) entry which is preliminary data.</text>
</comment>
<keyword evidence="3" id="KW-1185">Reference proteome</keyword>
<dbReference type="EMBL" id="JACHMO010000001">
    <property type="protein sequence ID" value="MBB5805918.1"/>
    <property type="molecule type" value="Genomic_DNA"/>
</dbReference>
<feature type="compositionally biased region" description="Pro residues" evidence="1">
    <location>
        <begin position="68"/>
        <end position="77"/>
    </location>
</feature>
<evidence type="ECO:0008006" key="4">
    <source>
        <dbReference type="Google" id="ProtNLM"/>
    </source>
</evidence>
<feature type="region of interest" description="Disordered" evidence="1">
    <location>
        <begin position="62"/>
        <end position="90"/>
    </location>
</feature>
<proteinExistence type="predicted"/>
<name>A0A7W9M3H1_9PSEU</name>
<accession>A0A7W9M3H1</accession>
<reference evidence="2 3" key="1">
    <citation type="submission" date="2020-08" db="EMBL/GenBank/DDBJ databases">
        <title>Sequencing the genomes of 1000 actinobacteria strains.</title>
        <authorList>
            <person name="Klenk H.-P."/>
        </authorList>
    </citation>
    <scope>NUCLEOTIDE SEQUENCE [LARGE SCALE GENOMIC DNA]</scope>
    <source>
        <strain evidence="2 3">DSM 45486</strain>
    </source>
</reference>
<protein>
    <recommendedName>
        <fullName evidence="4">PE family protein</fullName>
    </recommendedName>
</protein>
<sequence length="90" mass="9391">MGESADTAEAAASLLATATAGTNNPDIAAAVAIFTEAYQQANDLYLQAIALRADLHALANRLASRAAPEPPPPPPPHPPDRIDQIRRSLP</sequence>
<evidence type="ECO:0000256" key="1">
    <source>
        <dbReference type="SAM" id="MobiDB-lite"/>
    </source>
</evidence>
<dbReference type="RefSeq" id="WP_184924830.1">
    <property type="nucleotide sequence ID" value="NZ_JACHMO010000001.1"/>
</dbReference>
<evidence type="ECO:0000313" key="3">
    <source>
        <dbReference type="Proteomes" id="UP000552097"/>
    </source>
</evidence>
<gene>
    <name evidence="2" type="ORF">F4560_005686</name>
</gene>
<dbReference type="AlphaFoldDB" id="A0A7W9M3H1"/>
<feature type="compositionally biased region" description="Basic and acidic residues" evidence="1">
    <location>
        <begin position="78"/>
        <end position="90"/>
    </location>
</feature>
<dbReference type="Proteomes" id="UP000552097">
    <property type="component" value="Unassembled WGS sequence"/>
</dbReference>
<evidence type="ECO:0000313" key="2">
    <source>
        <dbReference type="EMBL" id="MBB5805918.1"/>
    </source>
</evidence>
<organism evidence="2 3">
    <name type="scientific">Saccharothrix ecbatanensis</name>
    <dbReference type="NCBI Taxonomy" id="1105145"/>
    <lineage>
        <taxon>Bacteria</taxon>
        <taxon>Bacillati</taxon>
        <taxon>Actinomycetota</taxon>
        <taxon>Actinomycetes</taxon>
        <taxon>Pseudonocardiales</taxon>
        <taxon>Pseudonocardiaceae</taxon>
        <taxon>Saccharothrix</taxon>
    </lineage>
</organism>